<evidence type="ECO:0000256" key="3">
    <source>
        <dbReference type="ARBA" id="ARBA00023186"/>
    </source>
</evidence>
<dbReference type="PANTHER" id="PTHR21013">
    <property type="entry name" value="ATP SYNTHASE MITOCHONDRIAL F1 COMPLEX ASSEMBLY FACTOR 2/ATP12 PROTEIN, MITOCHONDRIAL PRECURSOR"/>
    <property type="match status" value="1"/>
</dbReference>
<reference evidence="4 5" key="1">
    <citation type="submission" date="2019-01" db="EMBL/GenBank/DDBJ databases">
        <authorList>
            <person name="Chen W.-M."/>
        </authorList>
    </citation>
    <scope>NUCLEOTIDE SEQUENCE [LARGE SCALE GENOMIC DNA]</scope>
    <source>
        <strain evidence="4 5">TER-1</strain>
    </source>
</reference>
<dbReference type="Gene3D" id="1.10.3580.10">
    <property type="entry name" value="ATP12 ATPase"/>
    <property type="match status" value="1"/>
</dbReference>
<evidence type="ECO:0000256" key="2">
    <source>
        <dbReference type="ARBA" id="ARBA00022946"/>
    </source>
</evidence>
<dbReference type="EMBL" id="SACP01000001">
    <property type="protein sequence ID" value="RVU21669.1"/>
    <property type="molecule type" value="Genomic_DNA"/>
</dbReference>
<evidence type="ECO:0000313" key="4">
    <source>
        <dbReference type="EMBL" id="RVU21669.1"/>
    </source>
</evidence>
<dbReference type="AlphaFoldDB" id="A0A3S2YXG9"/>
<comment type="caution">
    <text evidence="4">The sequence shown here is derived from an EMBL/GenBank/DDBJ whole genome shotgun (WGS) entry which is preliminary data.</text>
</comment>
<accession>A0A3S2YXG9</accession>
<name>A0A3S2YXG9_9HYPH</name>
<organism evidence="4 5">
    <name type="scientific">Methylobacterium oryzihabitans</name>
    <dbReference type="NCBI Taxonomy" id="2499852"/>
    <lineage>
        <taxon>Bacteria</taxon>
        <taxon>Pseudomonadati</taxon>
        <taxon>Pseudomonadota</taxon>
        <taxon>Alphaproteobacteria</taxon>
        <taxon>Hyphomicrobiales</taxon>
        <taxon>Methylobacteriaceae</taxon>
        <taxon>Methylobacterium</taxon>
    </lineage>
</organism>
<sequence length="255" mass="26892">MTDAPAPTPADDPLRVARAAGRPSLPKRFYEQAGVAEEAGGWRLVLDGRGANTPGRRALRVAQAALAEALAAEWQAQVAVIDPTRMPLTRLVNSALDGVAERRAEVVDDLVAYAGSDLLVYRAGDPGRLVAEQSAAWDPVLDWARDALGARFILSEGVMHVTQPEGTIAALRRAIESVESPTRLAALHAMTTLSGSVLLALAVVHGAATPEAAWAAAHVDETFQAGIWGRDAEAEARLEARRAEFEAAARVASLG</sequence>
<dbReference type="Gene3D" id="3.30.2180.10">
    <property type="entry name" value="ATP12-like"/>
    <property type="match status" value="1"/>
</dbReference>
<dbReference type="PANTHER" id="PTHR21013:SF10">
    <property type="entry name" value="ATP SYNTHASE MITOCHONDRIAL F1 COMPLEX ASSEMBLY FACTOR 2"/>
    <property type="match status" value="1"/>
</dbReference>
<dbReference type="GO" id="GO:0043461">
    <property type="term" value="P:proton-transporting ATP synthase complex assembly"/>
    <property type="evidence" value="ECO:0007669"/>
    <property type="project" value="InterPro"/>
</dbReference>
<dbReference type="InterPro" id="IPR042272">
    <property type="entry name" value="ATP12_ATP_synth-F1-assembly_N"/>
</dbReference>
<evidence type="ECO:0000313" key="5">
    <source>
        <dbReference type="Proteomes" id="UP000286997"/>
    </source>
</evidence>
<protein>
    <submittedName>
        <fullName evidence="4">ATPase</fullName>
    </submittedName>
</protein>
<proteinExistence type="inferred from homology"/>
<dbReference type="InterPro" id="IPR023335">
    <property type="entry name" value="ATP12_ortho_dom_sf"/>
</dbReference>
<dbReference type="SUPFAM" id="SSF160909">
    <property type="entry name" value="ATP12-like"/>
    <property type="match status" value="1"/>
</dbReference>
<dbReference type="Pfam" id="PF07542">
    <property type="entry name" value="ATP12"/>
    <property type="match status" value="1"/>
</dbReference>
<evidence type="ECO:0000256" key="1">
    <source>
        <dbReference type="ARBA" id="ARBA00008231"/>
    </source>
</evidence>
<dbReference type="InterPro" id="IPR011419">
    <property type="entry name" value="ATP12_ATP_synth-F1-assembly"/>
</dbReference>
<keyword evidence="2" id="KW-0809">Transit peptide</keyword>
<keyword evidence="5" id="KW-1185">Reference proteome</keyword>
<gene>
    <name evidence="4" type="ORF">EOE48_01055</name>
</gene>
<keyword evidence="3" id="KW-0143">Chaperone</keyword>
<dbReference type="Proteomes" id="UP000286997">
    <property type="component" value="Unassembled WGS sequence"/>
</dbReference>
<comment type="similarity">
    <text evidence="1">Belongs to the ATP12 family.</text>
</comment>
<dbReference type="OrthoDB" id="9797825at2"/>
<dbReference type="RefSeq" id="WP_127726911.1">
    <property type="nucleotide sequence ID" value="NZ_SACP01000001.1"/>
</dbReference>